<dbReference type="PANTHER" id="PTHR30146">
    <property type="entry name" value="LACI-RELATED TRANSCRIPTIONAL REPRESSOR"/>
    <property type="match status" value="1"/>
</dbReference>
<dbReference type="Pfam" id="PF00356">
    <property type="entry name" value="LacI"/>
    <property type="match status" value="1"/>
</dbReference>
<sequence>MKISPSCQDNEVTLTEVAQRAGVSLSTASRVFVRSGRVSIRTRQQVLAVVEAMGYQSSSLDAPVSIGLQGLLAIVVTDLENIVSARIDRGL</sequence>
<organism evidence="5 7">
    <name type="scientific">Bombiscardovia apis</name>
    <dbReference type="NCBI Taxonomy" id="2932182"/>
    <lineage>
        <taxon>Bacteria</taxon>
        <taxon>Bacillati</taxon>
        <taxon>Actinomycetota</taxon>
        <taxon>Actinomycetes</taxon>
        <taxon>Bifidobacteriales</taxon>
        <taxon>Bifidobacteriaceae</taxon>
        <taxon>Bombiscardovia</taxon>
    </lineage>
</organism>
<evidence type="ECO:0000256" key="3">
    <source>
        <dbReference type="ARBA" id="ARBA00023163"/>
    </source>
</evidence>
<dbReference type="Proteomes" id="UP001321748">
    <property type="component" value="Chromosome"/>
</dbReference>
<evidence type="ECO:0000313" key="6">
    <source>
        <dbReference type="EMBL" id="BDR54559.1"/>
    </source>
</evidence>
<dbReference type="SMART" id="SM00354">
    <property type="entry name" value="HTH_LACI"/>
    <property type="match status" value="1"/>
</dbReference>
<feature type="domain" description="HTH lacI-type" evidence="4">
    <location>
        <begin position="12"/>
        <end position="56"/>
    </location>
</feature>
<dbReference type="PROSITE" id="PS50932">
    <property type="entry name" value="HTH_LACI_2"/>
    <property type="match status" value="1"/>
</dbReference>
<name>A0ABM8BCW9_9BIFI</name>
<dbReference type="EMBL" id="AP026800">
    <property type="protein sequence ID" value="BDR54534.1"/>
    <property type="molecule type" value="Genomic_DNA"/>
</dbReference>
<dbReference type="SUPFAM" id="SSF47413">
    <property type="entry name" value="lambda repressor-like DNA-binding domains"/>
    <property type="match status" value="1"/>
</dbReference>
<dbReference type="InterPro" id="IPR000843">
    <property type="entry name" value="HTH_LacI"/>
</dbReference>
<gene>
    <name evidence="5" type="ORF">KIMH_06450</name>
    <name evidence="6" type="ORF">KIMH_06700</name>
</gene>
<proteinExistence type="predicted"/>
<dbReference type="Gene3D" id="1.10.260.40">
    <property type="entry name" value="lambda repressor-like DNA-binding domains"/>
    <property type="match status" value="1"/>
</dbReference>
<dbReference type="CDD" id="cd01392">
    <property type="entry name" value="HTH_LacI"/>
    <property type="match status" value="1"/>
</dbReference>
<dbReference type="InterPro" id="IPR010982">
    <property type="entry name" value="Lambda_DNA-bd_dom_sf"/>
</dbReference>
<evidence type="ECO:0000256" key="1">
    <source>
        <dbReference type="ARBA" id="ARBA00023015"/>
    </source>
</evidence>
<protein>
    <recommendedName>
        <fullName evidence="4">HTH lacI-type domain-containing protein</fullName>
    </recommendedName>
</protein>
<dbReference type="PANTHER" id="PTHR30146:SF138">
    <property type="entry name" value="TRANSCRIPTIONAL REGULATORY PROTEIN"/>
    <property type="match status" value="1"/>
</dbReference>
<keyword evidence="1" id="KW-0805">Transcription regulation</keyword>
<evidence type="ECO:0000259" key="4">
    <source>
        <dbReference type="PROSITE" id="PS50932"/>
    </source>
</evidence>
<keyword evidence="7" id="KW-1185">Reference proteome</keyword>
<evidence type="ECO:0000256" key="2">
    <source>
        <dbReference type="ARBA" id="ARBA00023125"/>
    </source>
</evidence>
<dbReference type="RefSeq" id="WP_317643547.1">
    <property type="nucleotide sequence ID" value="NZ_AP026800.1"/>
</dbReference>
<keyword evidence="2" id="KW-0238">DNA-binding</keyword>
<dbReference type="EMBL" id="AP026800">
    <property type="protein sequence ID" value="BDR54559.1"/>
    <property type="molecule type" value="Genomic_DNA"/>
</dbReference>
<reference evidence="5 7" key="1">
    <citation type="journal article" date="2023" name="Microbiol. Spectr.">
        <title>Symbiosis of Carpenter Bees with Uncharacterized Lactic Acid Bacteria Showing NAD Auxotrophy.</title>
        <authorList>
            <person name="Kawasaki S."/>
            <person name="Ozawa K."/>
            <person name="Mori T."/>
            <person name="Yamamoto A."/>
            <person name="Ito M."/>
            <person name="Ohkuma M."/>
            <person name="Sakamoto M."/>
            <person name="Matsutani M."/>
        </authorList>
    </citation>
    <scope>NUCLEOTIDE SEQUENCE [LARGE SCALE GENOMIC DNA]</scope>
    <source>
        <strain evidence="5 7">KimH</strain>
    </source>
</reference>
<keyword evidence="3" id="KW-0804">Transcription</keyword>
<evidence type="ECO:0000313" key="5">
    <source>
        <dbReference type="EMBL" id="BDR54534.1"/>
    </source>
</evidence>
<evidence type="ECO:0000313" key="7">
    <source>
        <dbReference type="Proteomes" id="UP001321748"/>
    </source>
</evidence>
<accession>A0ABM8BCW9</accession>